<keyword evidence="1" id="KW-0227">DNA damage</keyword>
<dbReference type="PANTHER" id="PTHR42942">
    <property type="entry name" value="6-O-METHYLGUANINE DNA METHYLTRANSFERASE"/>
    <property type="match status" value="1"/>
</dbReference>
<dbReference type="Proteomes" id="UP000615326">
    <property type="component" value="Unassembled WGS sequence"/>
</dbReference>
<evidence type="ECO:0000313" key="4">
    <source>
        <dbReference type="Proteomes" id="UP000615326"/>
    </source>
</evidence>
<name>A0ABX0K8Q7_9PROT</name>
<organism evidence="3 4">
    <name type="scientific">Acetobacter fallax</name>
    <dbReference type="NCBI Taxonomy" id="1737473"/>
    <lineage>
        <taxon>Bacteria</taxon>
        <taxon>Pseudomonadati</taxon>
        <taxon>Pseudomonadota</taxon>
        <taxon>Alphaproteobacteria</taxon>
        <taxon>Acetobacterales</taxon>
        <taxon>Acetobacteraceae</taxon>
        <taxon>Acetobacter</taxon>
    </lineage>
</organism>
<feature type="domain" description="Methylated-DNA-[protein]-cysteine S-methyltransferase DNA binding" evidence="2">
    <location>
        <begin position="3"/>
        <end position="79"/>
    </location>
</feature>
<keyword evidence="4" id="KW-1185">Reference proteome</keyword>
<dbReference type="InterPro" id="IPR014048">
    <property type="entry name" value="MethylDNA_cys_MeTrfase_DNA-bd"/>
</dbReference>
<protein>
    <submittedName>
        <fullName evidence="3">Methyltransferase</fullName>
    </submittedName>
</protein>
<dbReference type="GO" id="GO:0032259">
    <property type="term" value="P:methylation"/>
    <property type="evidence" value="ECO:0007669"/>
    <property type="project" value="UniProtKB-KW"/>
</dbReference>
<sequence>MRAAVACIPAGWVATYGQIAAMAGLPGRARLVGHVLRNTDPMAKIPWHRIVNAKGEVSCASSRQGQDAVQRRLLEQEGVVFDDKNRISLDRCRWPASLI</sequence>
<evidence type="ECO:0000313" key="3">
    <source>
        <dbReference type="EMBL" id="NHO32157.1"/>
    </source>
</evidence>
<reference evidence="3 4" key="1">
    <citation type="journal article" date="2020" name="Int. J. Syst. Evol. Microbiol.">
        <title>Novel acetic acid bacteria from cider fermentations: Acetobacter conturbans sp. nov. and Acetobacter fallax sp. nov.</title>
        <authorList>
            <person name="Sombolestani A.S."/>
            <person name="Cleenwerck I."/>
            <person name="Cnockaert M."/>
            <person name="Borremans W."/>
            <person name="Wieme A.D."/>
            <person name="De Vuyst L."/>
            <person name="Vandamme P."/>
        </authorList>
    </citation>
    <scope>NUCLEOTIDE SEQUENCE [LARGE SCALE GENOMIC DNA]</scope>
    <source>
        <strain evidence="3 4">LMG 1637</strain>
    </source>
</reference>
<dbReference type="InterPro" id="IPR052520">
    <property type="entry name" value="ATL_DNA_repair"/>
</dbReference>
<dbReference type="CDD" id="cd06445">
    <property type="entry name" value="ATase"/>
    <property type="match status" value="1"/>
</dbReference>
<dbReference type="PANTHER" id="PTHR42942:SF1">
    <property type="entry name" value="ALKYLTRANSFERASE-LIKE PROTEIN 1"/>
    <property type="match status" value="1"/>
</dbReference>
<dbReference type="InterPro" id="IPR036388">
    <property type="entry name" value="WH-like_DNA-bd_sf"/>
</dbReference>
<evidence type="ECO:0000256" key="1">
    <source>
        <dbReference type="ARBA" id="ARBA00022763"/>
    </source>
</evidence>
<keyword evidence="3" id="KW-0808">Transferase</keyword>
<dbReference type="Pfam" id="PF01035">
    <property type="entry name" value="DNA_binding_1"/>
    <property type="match status" value="1"/>
</dbReference>
<accession>A0ABX0K8Q7</accession>
<dbReference type="SUPFAM" id="SSF46767">
    <property type="entry name" value="Methylated DNA-protein cysteine methyltransferase, C-terminal domain"/>
    <property type="match status" value="1"/>
</dbReference>
<dbReference type="InterPro" id="IPR036217">
    <property type="entry name" value="MethylDNA_cys_MeTrfase_DNAb"/>
</dbReference>
<dbReference type="Gene3D" id="1.10.10.10">
    <property type="entry name" value="Winged helix-like DNA-binding domain superfamily/Winged helix DNA-binding domain"/>
    <property type="match status" value="1"/>
</dbReference>
<comment type="caution">
    <text evidence="3">The sequence shown here is derived from an EMBL/GenBank/DDBJ whole genome shotgun (WGS) entry which is preliminary data.</text>
</comment>
<dbReference type="EMBL" id="WOSW01000008">
    <property type="protein sequence ID" value="NHO32157.1"/>
    <property type="molecule type" value="Genomic_DNA"/>
</dbReference>
<gene>
    <name evidence="3" type="ORF">GOB84_06190</name>
</gene>
<evidence type="ECO:0000259" key="2">
    <source>
        <dbReference type="Pfam" id="PF01035"/>
    </source>
</evidence>
<keyword evidence="3" id="KW-0489">Methyltransferase</keyword>
<proteinExistence type="predicted"/>
<dbReference type="GO" id="GO:0008168">
    <property type="term" value="F:methyltransferase activity"/>
    <property type="evidence" value="ECO:0007669"/>
    <property type="project" value="UniProtKB-KW"/>
</dbReference>